<gene>
    <name evidence="4" type="ORF">VNI00_002088</name>
</gene>
<dbReference type="PANTHER" id="PTHR11732">
    <property type="entry name" value="ALDO/KETO REDUCTASE"/>
    <property type="match status" value="1"/>
</dbReference>
<comment type="caution">
    <text evidence="4">The sequence shown here is derived from an EMBL/GenBank/DDBJ whole genome shotgun (WGS) entry which is preliminary data.</text>
</comment>
<feature type="region of interest" description="Disordered" evidence="1">
    <location>
        <begin position="671"/>
        <end position="706"/>
    </location>
</feature>
<feature type="compositionally biased region" description="Pro residues" evidence="1">
    <location>
        <begin position="908"/>
        <end position="929"/>
    </location>
</feature>
<feature type="compositionally biased region" description="Low complexity" evidence="1">
    <location>
        <begin position="671"/>
        <end position="692"/>
    </location>
</feature>
<sequence length="1051" mass="114690">MPLTVYTAIKNGYRLLDGAGDYGNEKEAGEGVKRAIADGLVKREDLFITSKLWNTFHAKEHVKPMAKMQLDLWGIEYFDLYLVHFPISLAYVDPKHRYPPEWWGDDKKTVTLANVPFQETWTVMEELVDEGIAKNIGISNTQGSLITDIMRYARYQPQVLQVEIHPYLTQEPLLQLAKTLGIAVTAYSSFGPQSYFELGMGQGISPLFESDAVASAAKRLGKSPAQILLRWATQQGLAVIPKSNSEQRLVENLDCDSFDLTSEELKAISSLNRNFRFKLKASDGLTRLALFHSKPTWLALADKIHSLFDIPLDKVAVSYIDAEEDEVTLSTHEELEDFYEASFQPGQVIKFNVYDLSSARSIKDKSLPSTPRGGSSTNPRNTFGGNLSDGLPFNIDEDWQHFPSHPLGGMYMGGPREDASLHAFVEVLDSDVTASVHDDGKSSSSSSSSLTTQPTPRLDKGKGKALEDDVSSVASLIEEDEPERKPDIHVLGRRASSGIFETAVASNRSSRRSSIVATPIGNESTPKQSVKELRRSSIVRSASIRSIAPSTIPVPSSTHEEDPPLPELDAQSLEHERANPSLSNDIANLLSTLAGVISNHPELSEGLKNILRNASAGNYWAVQRDAIGSVAQNAAESIRQADQEAGRRVAEALGGLFRAISQVVGVAPETAPAEAATQNTTNASNNPANNTTRGPDVTVNDSFGPDASWGGPWMPTWPSRWGGVGPLPPHQMFGRRSSDFSSYRGSFFHNRPLYGHYGPPPPPGPPPGSQYPPPPPPPPPPGPPGVPPHIPGVPPPPPPPPPLFRGPHRPPMPGGASFGPNPYRDSMTSHRREKNSQDLRAQVEAAKLLYKAEKERYRQDREERKRERNRKMIEMIQDMSMEQRNDIPTAPPGPDPNFSSIPNVNANIPPPPATNPPPPPKVPMTPPNPAAIISKGGDHFPSFELAKVQRSTSQREGLSRSGSRRVSENTDPASRSVRRILRKLADMGFTERANPDLASRVRALLPAEGVPTLDKEEDIATTLVNELVTTSKSPVASGSKPKGDVIPGGWD</sequence>
<dbReference type="AlphaFoldDB" id="A0AAW0E2Q2"/>
<feature type="compositionally biased region" description="Pro residues" evidence="1">
    <location>
        <begin position="758"/>
        <end position="813"/>
    </location>
</feature>
<feature type="region of interest" description="Disordered" evidence="1">
    <location>
        <begin position="435"/>
        <end position="469"/>
    </location>
</feature>
<evidence type="ECO:0000259" key="3">
    <source>
        <dbReference type="Pfam" id="PF00564"/>
    </source>
</evidence>
<feature type="compositionally biased region" description="Basic and acidic residues" evidence="1">
    <location>
        <begin position="457"/>
        <end position="467"/>
    </location>
</feature>
<dbReference type="InterPro" id="IPR020471">
    <property type="entry name" value="AKR"/>
</dbReference>
<feature type="compositionally biased region" description="Basic and acidic residues" evidence="1">
    <location>
        <begin position="850"/>
        <end position="873"/>
    </location>
</feature>
<proteinExistence type="predicted"/>
<evidence type="ECO:0000259" key="2">
    <source>
        <dbReference type="Pfam" id="PF00248"/>
    </source>
</evidence>
<feature type="domain" description="NADP-dependent oxidoreductase" evidence="2">
    <location>
        <begin position="5"/>
        <end position="272"/>
    </location>
</feature>
<dbReference type="Pfam" id="PF00248">
    <property type="entry name" value="Aldo_ket_red"/>
    <property type="match status" value="1"/>
</dbReference>
<name>A0AAW0E2Q2_9AGAR</name>
<organism evidence="4 5">
    <name type="scientific">Paramarasmius palmivorus</name>
    <dbReference type="NCBI Taxonomy" id="297713"/>
    <lineage>
        <taxon>Eukaryota</taxon>
        <taxon>Fungi</taxon>
        <taxon>Dikarya</taxon>
        <taxon>Basidiomycota</taxon>
        <taxon>Agaricomycotina</taxon>
        <taxon>Agaricomycetes</taxon>
        <taxon>Agaricomycetidae</taxon>
        <taxon>Agaricales</taxon>
        <taxon>Marasmiineae</taxon>
        <taxon>Marasmiaceae</taxon>
        <taxon>Paramarasmius</taxon>
    </lineage>
</organism>
<feature type="region of interest" description="Disordered" evidence="1">
    <location>
        <begin position="502"/>
        <end position="531"/>
    </location>
</feature>
<feature type="compositionally biased region" description="Polar residues" evidence="1">
    <location>
        <begin position="367"/>
        <end position="385"/>
    </location>
</feature>
<dbReference type="Proteomes" id="UP001383192">
    <property type="component" value="Unassembled WGS sequence"/>
</dbReference>
<dbReference type="EMBL" id="JAYKXP010000005">
    <property type="protein sequence ID" value="KAK7058454.1"/>
    <property type="molecule type" value="Genomic_DNA"/>
</dbReference>
<dbReference type="GO" id="GO:0016491">
    <property type="term" value="F:oxidoreductase activity"/>
    <property type="evidence" value="ECO:0007669"/>
    <property type="project" value="InterPro"/>
</dbReference>
<dbReference type="SUPFAM" id="SSF51430">
    <property type="entry name" value="NAD(P)-linked oxidoreductase"/>
    <property type="match status" value="1"/>
</dbReference>
<dbReference type="InterPro" id="IPR018170">
    <property type="entry name" value="Aldo/ket_reductase_CS"/>
</dbReference>
<feature type="compositionally biased region" description="Basic and acidic residues" evidence="1">
    <location>
        <begin position="827"/>
        <end position="837"/>
    </location>
</feature>
<feature type="region of interest" description="Disordered" evidence="1">
    <location>
        <begin position="364"/>
        <end position="387"/>
    </location>
</feature>
<reference evidence="4 5" key="1">
    <citation type="submission" date="2024-01" db="EMBL/GenBank/DDBJ databases">
        <title>A draft genome for a cacao thread blight-causing isolate of Paramarasmius palmivorus.</title>
        <authorList>
            <person name="Baruah I.K."/>
            <person name="Bukari Y."/>
            <person name="Amoako-Attah I."/>
            <person name="Meinhardt L.W."/>
            <person name="Bailey B.A."/>
            <person name="Cohen S.P."/>
        </authorList>
    </citation>
    <scope>NUCLEOTIDE SEQUENCE [LARGE SCALE GENOMIC DNA]</scope>
    <source>
        <strain evidence="4 5">GH-12</strain>
    </source>
</reference>
<dbReference type="Gene3D" id="3.10.20.90">
    <property type="entry name" value="Phosphatidylinositol 3-kinase Catalytic Subunit, Chain A, domain 1"/>
    <property type="match status" value="1"/>
</dbReference>
<keyword evidence="5" id="KW-1185">Reference proteome</keyword>
<dbReference type="InterPro" id="IPR036812">
    <property type="entry name" value="NAD(P)_OxRdtase_dom_sf"/>
</dbReference>
<dbReference type="Gene3D" id="3.20.20.100">
    <property type="entry name" value="NADP-dependent oxidoreductase domain"/>
    <property type="match status" value="1"/>
</dbReference>
<evidence type="ECO:0000313" key="5">
    <source>
        <dbReference type="Proteomes" id="UP001383192"/>
    </source>
</evidence>
<feature type="domain" description="PB1" evidence="3">
    <location>
        <begin position="275"/>
        <end position="350"/>
    </location>
</feature>
<dbReference type="Pfam" id="PF00564">
    <property type="entry name" value="PB1"/>
    <property type="match status" value="1"/>
</dbReference>
<dbReference type="PRINTS" id="PR00069">
    <property type="entry name" value="ALDKETRDTASE"/>
</dbReference>
<dbReference type="PROSITE" id="PS00798">
    <property type="entry name" value="ALDOKETO_REDUCTASE_1"/>
    <property type="match status" value="1"/>
</dbReference>
<evidence type="ECO:0000313" key="4">
    <source>
        <dbReference type="EMBL" id="KAK7058454.1"/>
    </source>
</evidence>
<feature type="region of interest" description="Disordered" evidence="1">
    <location>
        <begin position="754"/>
        <end position="975"/>
    </location>
</feature>
<dbReference type="InterPro" id="IPR023210">
    <property type="entry name" value="NADP_OxRdtase_dom"/>
</dbReference>
<dbReference type="InterPro" id="IPR000270">
    <property type="entry name" value="PB1_dom"/>
</dbReference>
<feature type="region of interest" description="Disordered" evidence="1">
    <location>
        <begin position="1029"/>
        <end position="1051"/>
    </location>
</feature>
<evidence type="ECO:0000256" key="1">
    <source>
        <dbReference type="SAM" id="MobiDB-lite"/>
    </source>
</evidence>
<protein>
    <submittedName>
        <fullName evidence="4">Uncharacterized protein</fullName>
    </submittedName>
</protein>
<dbReference type="SUPFAM" id="SSF54277">
    <property type="entry name" value="CAD &amp; PB1 domains"/>
    <property type="match status" value="1"/>
</dbReference>
<accession>A0AAW0E2Q2</accession>